<dbReference type="GO" id="GO:0046655">
    <property type="term" value="P:folic acid metabolic process"/>
    <property type="evidence" value="ECO:0007669"/>
    <property type="project" value="TreeGrafter"/>
</dbReference>
<dbReference type="InterPro" id="IPR001796">
    <property type="entry name" value="DHFR_dom"/>
</dbReference>
<dbReference type="PANTHER" id="PTHR48069">
    <property type="entry name" value="DIHYDROFOLATE REDUCTASE"/>
    <property type="match status" value="1"/>
</dbReference>
<sequence length="218" mass="24268">LSVHSIRAGCAHTARTSLKTPSIGIRSTMCSSAKSVVSCFAIAAMCRNRGIGFKNALPWRLKKEMAYFTRVTSQAADGKQNAVVMGRNTWESIPPKYRPLSNRINVVVSKTLTEVPEGHHVASSFPAALQLLQTLVDTGKVDKIFLVGGAQLYREALDSGHCTRIYLTEVDKDFECDVFFPEFDTSAFCPVEEEGIPQEPQQEGDITYRFRVYERVKN</sequence>
<feature type="domain" description="DHFR" evidence="10">
    <location>
        <begin position="35"/>
        <end position="215"/>
    </location>
</feature>
<dbReference type="AlphaFoldDB" id="A0A1E1X3H8"/>
<dbReference type="EC" id="1.5.1.3" evidence="3"/>
<evidence type="ECO:0000313" key="11">
    <source>
        <dbReference type="EMBL" id="JAT93815.1"/>
    </source>
</evidence>
<dbReference type="PANTHER" id="PTHR48069:SF3">
    <property type="entry name" value="DIHYDROFOLATE REDUCTASE"/>
    <property type="match status" value="1"/>
</dbReference>
<proteinExistence type="evidence at transcript level"/>
<evidence type="ECO:0000256" key="2">
    <source>
        <dbReference type="ARBA" id="ARBA00009539"/>
    </source>
</evidence>
<evidence type="ECO:0000256" key="9">
    <source>
        <dbReference type="RuleBase" id="RU004474"/>
    </source>
</evidence>
<evidence type="ECO:0000259" key="10">
    <source>
        <dbReference type="PROSITE" id="PS51330"/>
    </source>
</evidence>
<dbReference type="GO" id="GO:0004146">
    <property type="term" value="F:dihydrofolate reductase activity"/>
    <property type="evidence" value="ECO:0007669"/>
    <property type="project" value="UniProtKB-EC"/>
</dbReference>
<dbReference type="UniPathway" id="UPA00077">
    <property type="reaction ID" value="UER00158"/>
</dbReference>
<name>A0A1E1X3H8_9ACAR</name>
<dbReference type="InterPro" id="IPR012259">
    <property type="entry name" value="DHFR"/>
</dbReference>
<comment type="similarity">
    <text evidence="2 9">Belongs to the dihydrofolate reductase family.</text>
</comment>
<dbReference type="EMBL" id="GFAC01005373">
    <property type="protein sequence ID" value="JAT93815.1"/>
    <property type="molecule type" value="mRNA"/>
</dbReference>
<organism evidence="11">
    <name type="scientific">Amblyomma aureolatum</name>
    <dbReference type="NCBI Taxonomy" id="187763"/>
    <lineage>
        <taxon>Eukaryota</taxon>
        <taxon>Metazoa</taxon>
        <taxon>Ecdysozoa</taxon>
        <taxon>Arthropoda</taxon>
        <taxon>Chelicerata</taxon>
        <taxon>Arachnida</taxon>
        <taxon>Acari</taxon>
        <taxon>Parasitiformes</taxon>
        <taxon>Ixodida</taxon>
        <taxon>Ixodoidea</taxon>
        <taxon>Ixodidae</taxon>
        <taxon>Amblyomminae</taxon>
        <taxon>Amblyomma</taxon>
    </lineage>
</organism>
<evidence type="ECO:0000256" key="1">
    <source>
        <dbReference type="ARBA" id="ARBA00004903"/>
    </source>
</evidence>
<evidence type="ECO:0000256" key="4">
    <source>
        <dbReference type="ARBA" id="ARBA00022563"/>
    </source>
</evidence>
<evidence type="ECO:0000256" key="7">
    <source>
        <dbReference type="ARBA" id="ARBA00025067"/>
    </source>
</evidence>
<keyword evidence="5" id="KW-0521">NADP</keyword>
<dbReference type="PROSITE" id="PS51330">
    <property type="entry name" value="DHFR_2"/>
    <property type="match status" value="1"/>
</dbReference>
<dbReference type="InterPro" id="IPR017925">
    <property type="entry name" value="DHFR_CS"/>
</dbReference>
<dbReference type="GO" id="GO:0046654">
    <property type="term" value="P:tetrahydrofolate biosynthetic process"/>
    <property type="evidence" value="ECO:0007669"/>
    <property type="project" value="UniProtKB-UniPathway"/>
</dbReference>
<comment type="catalytic activity">
    <reaction evidence="8">
        <text>(6S)-5,6,7,8-tetrahydrofolate + NADP(+) = 7,8-dihydrofolate + NADPH + H(+)</text>
        <dbReference type="Rhea" id="RHEA:15009"/>
        <dbReference type="ChEBI" id="CHEBI:15378"/>
        <dbReference type="ChEBI" id="CHEBI:57451"/>
        <dbReference type="ChEBI" id="CHEBI:57453"/>
        <dbReference type="ChEBI" id="CHEBI:57783"/>
        <dbReference type="ChEBI" id="CHEBI:58349"/>
        <dbReference type="EC" id="1.5.1.3"/>
    </reaction>
</comment>
<comment type="function">
    <text evidence="7">Key enzyme in folate metabolism. Catalyzes an essential reaction for de novo glycine and purine synthesis, and for DNA precursor synthesis.</text>
</comment>
<feature type="non-terminal residue" evidence="11">
    <location>
        <position position="1"/>
    </location>
</feature>
<keyword evidence="6" id="KW-0560">Oxidoreductase</keyword>
<dbReference type="FunFam" id="3.40.430.10:FF:000002">
    <property type="entry name" value="Dihydrofolate reductase"/>
    <property type="match status" value="1"/>
</dbReference>
<reference evidence="11" key="1">
    <citation type="journal article" date="2017" name="Front. Cell. Infect. Microbiol.">
        <title>The Distinct Transcriptional Response of the Midgut of Amblyomma sculptum and Amblyomma aureolatum Ticks to Rickettsia rickettsii Correlates to Their Differences in Susceptibility to Infection.</title>
        <authorList>
            <person name="Martins L.A."/>
            <person name="Galletti M.F.B.M."/>
            <person name="Ribeiro J.M."/>
            <person name="Fujita A."/>
            <person name="Costa F.B."/>
            <person name="Labruna M.B."/>
            <person name="Daffre S."/>
            <person name="Fogaca A.C."/>
        </authorList>
    </citation>
    <scope>NUCLEOTIDE SEQUENCE</scope>
</reference>
<evidence type="ECO:0000256" key="6">
    <source>
        <dbReference type="ARBA" id="ARBA00023002"/>
    </source>
</evidence>
<comment type="pathway">
    <text evidence="1">Cofactor biosynthesis; tetrahydrofolate biosynthesis; 5,6,7,8-tetrahydrofolate from 7,8-dihydrofolate: step 1/1.</text>
</comment>
<dbReference type="Gene3D" id="3.40.430.10">
    <property type="entry name" value="Dihydrofolate Reductase, subunit A"/>
    <property type="match status" value="1"/>
</dbReference>
<dbReference type="PRINTS" id="PR00070">
    <property type="entry name" value="DHFR"/>
</dbReference>
<dbReference type="CDD" id="cd00209">
    <property type="entry name" value="DHFR"/>
    <property type="match status" value="1"/>
</dbReference>
<keyword evidence="4" id="KW-0554">One-carbon metabolism</keyword>
<protein>
    <recommendedName>
        <fullName evidence="3">dihydrofolate reductase</fullName>
        <ecNumber evidence="3">1.5.1.3</ecNumber>
    </recommendedName>
</protein>
<dbReference type="GO" id="GO:0005739">
    <property type="term" value="C:mitochondrion"/>
    <property type="evidence" value="ECO:0007669"/>
    <property type="project" value="TreeGrafter"/>
</dbReference>
<evidence type="ECO:0000256" key="5">
    <source>
        <dbReference type="ARBA" id="ARBA00022857"/>
    </source>
</evidence>
<dbReference type="GO" id="GO:0046452">
    <property type="term" value="P:dihydrofolate metabolic process"/>
    <property type="evidence" value="ECO:0007669"/>
    <property type="project" value="TreeGrafter"/>
</dbReference>
<dbReference type="GO" id="GO:0050661">
    <property type="term" value="F:NADP binding"/>
    <property type="evidence" value="ECO:0007669"/>
    <property type="project" value="InterPro"/>
</dbReference>
<dbReference type="PROSITE" id="PS00075">
    <property type="entry name" value="DHFR_1"/>
    <property type="match status" value="1"/>
</dbReference>
<evidence type="ECO:0000256" key="8">
    <source>
        <dbReference type="ARBA" id="ARBA00048873"/>
    </source>
</evidence>
<dbReference type="GO" id="GO:0006730">
    <property type="term" value="P:one-carbon metabolic process"/>
    <property type="evidence" value="ECO:0007669"/>
    <property type="project" value="UniProtKB-KW"/>
</dbReference>
<dbReference type="InterPro" id="IPR024072">
    <property type="entry name" value="DHFR-like_dom_sf"/>
</dbReference>
<accession>A0A1E1X3H8</accession>
<dbReference type="SUPFAM" id="SSF53597">
    <property type="entry name" value="Dihydrofolate reductase-like"/>
    <property type="match status" value="1"/>
</dbReference>
<dbReference type="Pfam" id="PF00186">
    <property type="entry name" value="DHFR_1"/>
    <property type="match status" value="1"/>
</dbReference>
<evidence type="ECO:0000256" key="3">
    <source>
        <dbReference type="ARBA" id="ARBA00012856"/>
    </source>
</evidence>